<dbReference type="HOGENOM" id="CLU_088918_0_0_11"/>
<dbReference type="EMBL" id="CP000325">
    <property type="protein sequence ID" value="ABL04233.1"/>
    <property type="molecule type" value="Genomic_DNA"/>
</dbReference>
<gene>
    <name evidence="2" type="ordered locus">MUL_1752</name>
</gene>
<evidence type="ECO:0000313" key="3">
    <source>
        <dbReference type="Proteomes" id="UP000000765"/>
    </source>
</evidence>
<feature type="compositionally biased region" description="Pro residues" evidence="1">
    <location>
        <begin position="8"/>
        <end position="18"/>
    </location>
</feature>
<organism evidence="2 3">
    <name type="scientific">Mycobacterium ulcerans (strain Agy99)</name>
    <dbReference type="NCBI Taxonomy" id="362242"/>
    <lineage>
        <taxon>Bacteria</taxon>
        <taxon>Bacillati</taxon>
        <taxon>Actinomycetota</taxon>
        <taxon>Actinomycetes</taxon>
        <taxon>Mycobacteriales</taxon>
        <taxon>Mycobacteriaceae</taxon>
        <taxon>Mycobacterium</taxon>
        <taxon>Mycobacterium ulcerans group</taxon>
    </lineage>
</organism>
<feature type="region of interest" description="Disordered" evidence="1">
    <location>
        <begin position="1"/>
        <end position="43"/>
    </location>
</feature>
<protein>
    <recommendedName>
        <fullName evidence="4">ABM domain-containing protein</fullName>
    </recommendedName>
</protein>
<sequence length="273" mass="30542">MGARRPANPFPPAAPSPRSPVSWWADPPRDLPRSPQVIARPNRQEEGNWWDRWRHRGAAPTEEGPIVYARSTTIQAQPLSVDIGIAHVRDVVMPALQAIDGYVGLSLLVDRQSGTCIATSAWETLQAMRSRAPAVAPIRDRAAMMFSDNARVEEWDIAMLHRDHRSRQGACVRATWLKVVPDQIERSLDFYGMYVLPELEGLDGFCSASLMVDHPACRRAVSCATFDTMEAMARNRDQASELRSRRVRELGAEVLDVAEFELAIAHLRVPELV</sequence>
<evidence type="ECO:0008006" key="4">
    <source>
        <dbReference type="Google" id="ProtNLM"/>
    </source>
</evidence>
<dbReference type="eggNOG" id="COG1359">
    <property type="taxonomic scope" value="Bacteria"/>
</dbReference>
<reference evidence="2 3" key="1">
    <citation type="journal article" date="2007" name="Genome Res.">
        <title>Reductive evolution and niche adaptation inferred from the genome of Mycobacterium ulcerans, the causative agent of Buruli ulcer.</title>
        <authorList>
            <person name="Stinear T.P."/>
            <person name="Seemann T."/>
            <person name="Pidot S."/>
            <person name="Frigui W."/>
            <person name="Reysset G."/>
            <person name="Garnier T."/>
            <person name="Meurice G."/>
            <person name="Simon D."/>
            <person name="Bouchier C."/>
            <person name="Ma L."/>
            <person name="Tichit M."/>
            <person name="Porter J.L."/>
            <person name="Ryan J."/>
            <person name="Johnson P.D."/>
            <person name="Davies J.K."/>
            <person name="Jenkin G.A."/>
            <person name="Small P.L."/>
            <person name="Jones L.M."/>
            <person name="Tekaia F."/>
            <person name="Laval F."/>
            <person name="Daffe M."/>
            <person name="Parkhill J."/>
            <person name="Cole S.T."/>
        </authorList>
    </citation>
    <scope>NUCLEOTIDE SEQUENCE [LARGE SCALE GENOMIC DNA]</scope>
    <source>
        <strain evidence="2 3">Agy99</strain>
    </source>
</reference>
<proteinExistence type="predicted"/>
<accession>A0PPG4</accession>
<dbReference type="Proteomes" id="UP000000765">
    <property type="component" value="Chromosome"/>
</dbReference>
<dbReference type="AlphaFoldDB" id="A0PPG4"/>
<evidence type="ECO:0000313" key="2">
    <source>
        <dbReference type="EMBL" id="ABL04233.1"/>
    </source>
</evidence>
<dbReference type="KEGG" id="mul:MUL_1752"/>
<evidence type="ECO:0000256" key="1">
    <source>
        <dbReference type="SAM" id="MobiDB-lite"/>
    </source>
</evidence>
<name>A0PPG4_MYCUA</name>